<dbReference type="GO" id="GO:0003677">
    <property type="term" value="F:DNA binding"/>
    <property type="evidence" value="ECO:0007669"/>
    <property type="project" value="UniProtKB-KW"/>
</dbReference>
<name>A0A7Y0A8H8_9FLAO</name>
<dbReference type="AlphaFoldDB" id="A0A7Y0A8H8"/>
<evidence type="ECO:0000259" key="4">
    <source>
        <dbReference type="Pfam" id="PF00589"/>
    </source>
</evidence>
<keyword evidence="3" id="KW-0233">DNA recombination</keyword>
<dbReference type="InterPro" id="IPR002104">
    <property type="entry name" value="Integrase_catalytic"/>
</dbReference>
<comment type="similarity">
    <text evidence="1">Belongs to the 'phage' integrase family.</text>
</comment>
<dbReference type="GO" id="GO:0015074">
    <property type="term" value="P:DNA integration"/>
    <property type="evidence" value="ECO:0007669"/>
    <property type="project" value="InterPro"/>
</dbReference>
<organism evidence="6 7">
    <name type="scientific">Chryseobacterium cheonjiense</name>
    <dbReference type="NCBI Taxonomy" id="2728845"/>
    <lineage>
        <taxon>Bacteria</taxon>
        <taxon>Pseudomonadati</taxon>
        <taxon>Bacteroidota</taxon>
        <taxon>Flavobacteriia</taxon>
        <taxon>Flavobacteriales</taxon>
        <taxon>Weeksellaceae</taxon>
        <taxon>Chryseobacterium group</taxon>
        <taxon>Chryseobacterium</taxon>
    </lineage>
</organism>
<dbReference type="Gene3D" id="1.10.150.130">
    <property type="match status" value="1"/>
</dbReference>
<keyword evidence="7" id="KW-1185">Reference proteome</keyword>
<comment type="caution">
    <text evidence="6">The sequence shown here is derived from an EMBL/GenBank/DDBJ whole genome shotgun (WGS) entry which is preliminary data.</text>
</comment>
<dbReference type="GO" id="GO:0006310">
    <property type="term" value="P:DNA recombination"/>
    <property type="evidence" value="ECO:0007669"/>
    <property type="project" value="UniProtKB-KW"/>
</dbReference>
<feature type="domain" description="Phage integrase SAM-like" evidence="5">
    <location>
        <begin position="106"/>
        <end position="194"/>
    </location>
</feature>
<dbReference type="InterPro" id="IPR025269">
    <property type="entry name" value="SAM-like_dom"/>
</dbReference>
<dbReference type="Pfam" id="PF00589">
    <property type="entry name" value="Phage_integrase"/>
    <property type="match status" value="1"/>
</dbReference>
<dbReference type="PANTHER" id="PTHR30349:SF64">
    <property type="entry name" value="PROPHAGE INTEGRASE INTD-RELATED"/>
    <property type="match status" value="1"/>
</dbReference>
<evidence type="ECO:0000256" key="3">
    <source>
        <dbReference type="ARBA" id="ARBA00023172"/>
    </source>
</evidence>
<evidence type="ECO:0000313" key="6">
    <source>
        <dbReference type="EMBL" id="NML58650.1"/>
    </source>
</evidence>
<dbReference type="InterPro" id="IPR013762">
    <property type="entry name" value="Integrase-like_cat_sf"/>
</dbReference>
<dbReference type="Gene3D" id="1.10.443.10">
    <property type="entry name" value="Intergrase catalytic core"/>
    <property type="match status" value="1"/>
</dbReference>
<evidence type="ECO:0000259" key="5">
    <source>
        <dbReference type="Pfam" id="PF13102"/>
    </source>
</evidence>
<dbReference type="Proteomes" id="UP000552615">
    <property type="component" value="Unassembled WGS sequence"/>
</dbReference>
<dbReference type="InterPro" id="IPR010998">
    <property type="entry name" value="Integrase_recombinase_N"/>
</dbReference>
<reference evidence="6 7" key="1">
    <citation type="submission" date="2020-04" db="EMBL/GenBank/DDBJ databases">
        <title>Chryseobacterium sp. RJ-7-14 sp. nov., isolated from Jeju soil.</title>
        <authorList>
            <person name="Dahal R.H."/>
            <person name="Chaudhary D.K."/>
        </authorList>
    </citation>
    <scope>NUCLEOTIDE SEQUENCE [LARGE SCALE GENOMIC DNA]</scope>
    <source>
        <strain evidence="6 7">RJ-7-14</strain>
    </source>
</reference>
<dbReference type="RefSeq" id="WP_169232009.1">
    <property type="nucleotide sequence ID" value="NZ_JABBGF010000003.1"/>
</dbReference>
<evidence type="ECO:0000256" key="2">
    <source>
        <dbReference type="ARBA" id="ARBA00023125"/>
    </source>
</evidence>
<dbReference type="InterPro" id="IPR011010">
    <property type="entry name" value="DNA_brk_join_enz"/>
</dbReference>
<dbReference type="InterPro" id="IPR050090">
    <property type="entry name" value="Tyrosine_recombinase_XerCD"/>
</dbReference>
<sequence length="414" mass="48630">MEIQFFLPQRGETNDIYLNISDKNTNTNLRFRTFLKINEDHWDLAAQRPKNIYLKTNKIINAKLDIIRLSIIELYKSKKKPISTRTVSRLIKNISLEKNYSYPPDSFLGFIQQYIASRKPLICKSTYKRYMVFFRFLERFQGYVSKKLMINDINHEFVHGFIDFGKKEDYSENTIYRSIHFVKTILNYAERKGIRTFVRELEIRREGQRREMITISENELQSIKNCDVPDQLMAAKKWLLISCYTGQRISDFMQFTSEKLIEIKGIVCISFMQKKTHKEITLPLHPAVMEIVRKNGGEFPESIESSLYNAQIREIARLAGLRYQIRAKKRIGYRVKTVLTEKWETLTSHIGRRSFATNFYGKIPTPLLMDATGHSTEQMFLKYINRMDNNKIVSLSSYFNQTYEISGGLISVAG</sequence>
<evidence type="ECO:0000313" key="7">
    <source>
        <dbReference type="Proteomes" id="UP000552615"/>
    </source>
</evidence>
<gene>
    <name evidence="6" type="ORF">HHL20_14975</name>
</gene>
<accession>A0A7Y0A8H8</accession>
<feature type="domain" description="Tyr recombinase" evidence="4">
    <location>
        <begin position="221"/>
        <end position="386"/>
    </location>
</feature>
<dbReference type="EMBL" id="JABBGF010000003">
    <property type="protein sequence ID" value="NML58650.1"/>
    <property type="molecule type" value="Genomic_DNA"/>
</dbReference>
<evidence type="ECO:0000256" key="1">
    <source>
        <dbReference type="ARBA" id="ARBA00008857"/>
    </source>
</evidence>
<dbReference type="SUPFAM" id="SSF56349">
    <property type="entry name" value="DNA breaking-rejoining enzymes"/>
    <property type="match status" value="1"/>
</dbReference>
<dbReference type="Pfam" id="PF13102">
    <property type="entry name" value="Phage_int_SAM_5"/>
    <property type="match status" value="1"/>
</dbReference>
<dbReference type="PANTHER" id="PTHR30349">
    <property type="entry name" value="PHAGE INTEGRASE-RELATED"/>
    <property type="match status" value="1"/>
</dbReference>
<protein>
    <submittedName>
        <fullName evidence="6">Site-specific integrase</fullName>
    </submittedName>
</protein>
<keyword evidence="2" id="KW-0238">DNA-binding</keyword>
<proteinExistence type="inferred from homology"/>